<dbReference type="Proteomes" id="UP000015106">
    <property type="component" value="Chromosome 6"/>
</dbReference>
<name>A0A8R7QQT3_TRIUA</name>
<evidence type="ECO:0000313" key="2">
    <source>
        <dbReference type="Proteomes" id="UP000015106"/>
    </source>
</evidence>
<reference evidence="1" key="2">
    <citation type="submission" date="2018-03" db="EMBL/GenBank/DDBJ databases">
        <title>The Triticum urartu genome reveals the dynamic nature of wheat genome evolution.</title>
        <authorList>
            <person name="Ling H."/>
            <person name="Ma B."/>
            <person name="Shi X."/>
            <person name="Liu H."/>
            <person name="Dong L."/>
            <person name="Sun H."/>
            <person name="Cao Y."/>
            <person name="Gao Q."/>
            <person name="Zheng S."/>
            <person name="Li Y."/>
            <person name="Yu Y."/>
            <person name="Du H."/>
            <person name="Qi M."/>
            <person name="Li Y."/>
            <person name="Yu H."/>
            <person name="Cui Y."/>
            <person name="Wang N."/>
            <person name="Chen C."/>
            <person name="Wu H."/>
            <person name="Zhao Y."/>
            <person name="Zhang J."/>
            <person name="Li Y."/>
            <person name="Zhou W."/>
            <person name="Zhang B."/>
            <person name="Hu W."/>
            <person name="Eijk M."/>
            <person name="Tang J."/>
            <person name="Witsenboer H."/>
            <person name="Zhao S."/>
            <person name="Li Z."/>
            <person name="Zhang A."/>
            <person name="Wang D."/>
            <person name="Liang C."/>
        </authorList>
    </citation>
    <scope>NUCLEOTIDE SEQUENCE [LARGE SCALE GENOMIC DNA]</scope>
    <source>
        <strain evidence="1">cv. G1812</strain>
    </source>
</reference>
<dbReference type="AlphaFoldDB" id="A0A8R7QQT3"/>
<protein>
    <submittedName>
        <fullName evidence="1">Uncharacterized protein</fullName>
    </submittedName>
</protein>
<dbReference type="EnsemblPlants" id="TuG1812G0600001968.01.T02">
    <property type="protein sequence ID" value="TuG1812G0600001968.01.T02"/>
    <property type="gene ID" value="TuG1812G0600001968.01"/>
</dbReference>
<reference evidence="2" key="1">
    <citation type="journal article" date="2013" name="Nature">
        <title>Draft genome of the wheat A-genome progenitor Triticum urartu.</title>
        <authorList>
            <person name="Ling H.Q."/>
            <person name="Zhao S."/>
            <person name="Liu D."/>
            <person name="Wang J."/>
            <person name="Sun H."/>
            <person name="Zhang C."/>
            <person name="Fan H."/>
            <person name="Li D."/>
            <person name="Dong L."/>
            <person name="Tao Y."/>
            <person name="Gao C."/>
            <person name="Wu H."/>
            <person name="Li Y."/>
            <person name="Cui Y."/>
            <person name="Guo X."/>
            <person name="Zheng S."/>
            <person name="Wang B."/>
            <person name="Yu K."/>
            <person name="Liang Q."/>
            <person name="Yang W."/>
            <person name="Lou X."/>
            <person name="Chen J."/>
            <person name="Feng M."/>
            <person name="Jian J."/>
            <person name="Zhang X."/>
            <person name="Luo G."/>
            <person name="Jiang Y."/>
            <person name="Liu J."/>
            <person name="Wang Z."/>
            <person name="Sha Y."/>
            <person name="Zhang B."/>
            <person name="Wu H."/>
            <person name="Tang D."/>
            <person name="Shen Q."/>
            <person name="Xue P."/>
            <person name="Zou S."/>
            <person name="Wang X."/>
            <person name="Liu X."/>
            <person name="Wang F."/>
            <person name="Yang Y."/>
            <person name="An X."/>
            <person name="Dong Z."/>
            <person name="Zhang K."/>
            <person name="Zhang X."/>
            <person name="Luo M.C."/>
            <person name="Dvorak J."/>
            <person name="Tong Y."/>
            <person name="Wang J."/>
            <person name="Yang H."/>
            <person name="Li Z."/>
            <person name="Wang D."/>
            <person name="Zhang A."/>
            <person name="Wang J."/>
        </authorList>
    </citation>
    <scope>NUCLEOTIDE SEQUENCE</scope>
    <source>
        <strain evidence="2">cv. G1812</strain>
    </source>
</reference>
<dbReference type="Gramene" id="TuG1812G0600001968.01.T02">
    <property type="protein sequence ID" value="TuG1812G0600001968.01.T02"/>
    <property type="gene ID" value="TuG1812G0600001968.01"/>
</dbReference>
<reference evidence="1" key="3">
    <citation type="submission" date="2022-06" db="UniProtKB">
        <authorList>
            <consortium name="EnsemblPlants"/>
        </authorList>
    </citation>
    <scope>IDENTIFICATION</scope>
</reference>
<keyword evidence="2" id="KW-1185">Reference proteome</keyword>
<dbReference type="EnsemblPlants" id="TuG1812G0600001968.01.T01">
    <property type="protein sequence ID" value="TuG1812G0600001968.01.T01"/>
    <property type="gene ID" value="TuG1812G0600001968.01"/>
</dbReference>
<dbReference type="Gramene" id="TuG1812G0600001968.01.T01">
    <property type="protein sequence ID" value="TuG1812G0600001968.01.T01"/>
    <property type="gene ID" value="TuG1812G0600001968.01"/>
</dbReference>
<organism evidence="1 2">
    <name type="scientific">Triticum urartu</name>
    <name type="common">Red wild einkorn</name>
    <name type="synonym">Crithodium urartu</name>
    <dbReference type="NCBI Taxonomy" id="4572"/>
    <lineage>
        <taxon>Eukaryota</taxon>
        <taxon>Viridiplantae</taxon>
        <taxon>Streptophyta</taxon>
        <taxon>Embryophyta</taxon>
        <taxon>Tracheophyta</taxon>
        <taxon>Spermatophyta</taxon>
        <taxon>Magnoliopsida</taxon>
        <taxon>Liliopsida</taxon>
        <taxon>Poales</taxon>
        <taxon>Poaceae</taxon>
        <taxon>BOP clade</taxon>
        <taxon>Pooideae</taxon>
        <taxon>Triticodae</taxon>
        <taxon>Triticeae</taxon>
        <taxon>Triticinae</taxon>
        <taxon>Triticum</taxon>
    </lineage>
</organism>
<accession>A0A8R7QQT3</accession>
<proteinExistence type="predicted"/>
<evidence type="ECO:0000313" key="1">
    <source>
        <dbReference type="EnsemblPlants" id="TuG1812G0600001968.01.T02"/>
    </source>
</evidence>
<sequence>MESSVCPKNYRGTNCASATKLSQLWIYHLQCTQYQSRIKQIILLSVSQEYLRRVADRLTRYEKITSQTMPAIVTFWGKLADSLDADKLQRWSAQEPIIVLFVGMPVHEFNVSTYRHLISILHNLDKKLKLPVKFFVQETWPSSPVCHIAMERQYNIQNFDEAHLLQNFTISPIKTICNFGVVTLESVLSSNGRLSLMPNQ</sequence>